<dbReference type="InterPro" id="IPR050865">
    <property type="entry name" value="BEACH_Domain"/>
</dbReference>
<name>A0A396GN42_MEDTR</name>
<keyword evidence="1" id="KW-0853">WD repeat</keyword>
<feature type="region of interest" description="Disordered" evidence="2">
    <location>
        <begin position="74"/>
        <end position="106"/>
    </location>
</feature>
<gene>
    <name evidence="4" type="ORF">MtrunA17_Chr8g0351381</name>
</gene>
<protein>
    <submittedName>
        <fullName evidence="4">Putative transcription factor WD40-like family</fullName>
    </submittedName>
</protein>
<feature type="repeat" description="WD" evidence="1">
    <location>
        <begin position="168"/>
        <end position="199"/>
    </location>
</feature>
<comment type="caution">
    <text evidence="4">The sequence shown here is derived from an EMBL/GenBank/DDBJ whole genome shotgun (WGS) entry which is preliminary data.</text>
</comment>
<dbReference type="Pfam" id="PF20426">
    <property type="entry name" value="NBCH_WD40"/>
    <property type="match status" value="1"/>
</dbReference>
<evidence type="ECO:0000256" key="1">
    <source>
        <dbReference type="PROSITE-ProRule" id="PRU00221"/>
    </source>
</evidence>
<proteinExistence type="predicted"/>
<dbReference type="Proteomes" id="UP000265566">
    <property type="component" value="Chromosome 8"/>
</dbReference>
<dbReference type="EMBL" id="PSQE01000008">
    <property type="protein sequence ID" value="RHN40127.1"/>
    <property type="molecule type" value="Genomic_DNA"/>
</dbReference>
<dbReference type="InterPro" id="IPR046851">
    <property type="entry name" value="NBCH_WD40"/>
</dbReference>
<reference evidence="5" key="1">
    <citation type="journal article" date="2018" name="Nat. Plants">
        <title>Whole-genome landscape of Medicago truncatula symbiotic genes.</title>
        <authorList>
            <person name="Pecrix Y."/>
            <person name="Staton S.E."/>
            <person name="Sallet E."/>
            <person name="Lelandais-Briere C."/>
            <person name="Moreau S."/>
            <person name="Carrere S."/>
            <person name="Blein T."/>
            <person name="Jardinaud M.F."/>
            <person name="Latrasse D."/>
            <person name="Zouine M."/>
            <person name="Zahm M."/>
            <person name="Kreplak J."/>
            <person name="Mayjonade B."/>
            <person name="Satge C."/>
            <person name="Perez M."/>
            <person name="Cauet S."/>
            <person name="Marande W."/>
            <person name="Chantry-Darmon C."/>
            <person name="Lopez-Roques C."/>
            <person name="Bouchez O."/>
            <person name="Berard A."/>
            <person name="Debelle F."/>
            <person name="Munos S."/>
            <person name="Bendahmane A."/>
            <person name="Berges H."/>
            <person name="Niebel A."/>
            <person name="Buitink J."/>
            <person name="Frugier F."/>
            <person name="Benhamed M."/>
            <person name="Crespi M."/>
            <person name="Gouzy J."/>
            <person name="Gamas P."/>
        </authorList>
    </citation>
    <scope>NUCLEOTIDE SEQUENCE [LARGE SCALE GENOMIC DNA]</scope>
    <source>
        <strain evidence="5">cv. Jemalong A17</strain>
    </source>
</reference>
<accession>A0A396GN42</accession>
<dbReference type="Gene3D" id="2.130.10.10">
    <property type="entry name" value="YVTN repeat-like/Quinoprotein amine dehydrogenase"/>
    <property type="match status" value="2"/>
</dbReference>
<dbReference type="SUPFAM" id="SSF50978">
    <property type="entry name" value="WD40 repeat-like"/>
    <property type="match status" value="1"/>
</dbReference>
<dbReference type="PANTHER" id="PTHR13743">
    <property type="entry name" value="BEIGE/BEACH-RELATED"/>
    <property type="match status" value="1"/>
</dbReference>
<dbReference type="InterPro" id="IPR015943">
    <property type="entry name" value="WD40/YVTN_repeat-like_dom_sf"/>
</dbReference>
<evidence type="ECO:0000313" key="5">
    <source>
        <dbReference type="Proteomes" id="UP000265566"/>
    </source>
</evidence>
<dbReference type="InterPro" id="IPR036322">
    <property type="entry name" value="WD40_repeat_dom_sf"/>
</dbReference>
<organism evidence="4 5">
    <name type="scientific">Medicago truncatula</name>
    <name type="common">Barrel medic</name>
    <name type="synonym">Medicago tribuloides</name>
    <dbReference type="NCBI Taxonomy" id="3880"/>
    <lineage>
        <taxon>Eukaryota</taxon>
        <taxon>Viridiplantae</taxon>
        <taxon>Streptophyta</taxon>
        <taxon>Embryophyta</taxon>
        <taxon>Tracheophyta</taxon>
        <taxon>Spermatophyta</taxon>
        <taxon>Magnoliopsida</taxon>
        <taxon>eudicotyledons</taxon>
        <taxon>Gunneridae</taxon>
        <taxon>Pentapetalae</taxon>
        <taxon>rosids</taxon>
        <taxon>fabids</taxon>
        <taxon>Fabales</taxon>
        <taxon>Fabaceae</taxon>
        <taxon>Papilionoideae</taxon>
        <taxon>50 kb inversion clade</taxon>
        <taxon>NPAAA clade</taxon>
        <taxon>Hologalegina</taxon>
        <taxon>IRL clade</taxon>
        <taxon>Trifolieae</taxon>
        <taxon>Medicago</taxon>
    </lineage>
</organism>
<evidence type="ECO:0000256" key="2">
    <source>
        <dbReference type="SAM" id="MobiDB-lite"/>
    </source>
</evidence>
<dbReference type="Gramene" id="rna46233">
    <property type="protein sequence ID" value="RHN40127.1"/>
    <property type="gene ID" value="gene46233"/>
</dbReference>
<dbReference type="PANTHER" id="PTHR13743:SF157">
    <property type="entry name" value="BEACH DOMAIN-CONTAINING PROTEIN C2"/>
    <property type="match status" value="1"/>
</dbReference>
<sequence length="460" mass="49793">MFPKHLIMSACNYDDNVYISLHVKTIFRNPKVVKPYVVPSPEYCNLPAAAIQASSDMIVVVDSNAPAAHVAQHKWQPNTPDGHGTPFLFQRGKAASGSGGGPLRRMFKGPTGTGEEWQYPQALAFGVSGIRSQAIISITCDQEIITGGHADNSIKVISSDGAVTLETAHAHCAPVTCVGLSSDSNYLVSGSRDTTILLWRFHKELPSNSSFISESSTGPGTPSSRNNSSSHLIEKNRRRRIEGPIQVLQGHQSEILSCCVSSDLGIVVSCSETSDVLFHSIRTGRLFRRLDGVVAHSVCLSSEGVIMTWNELQHTLSTFTLNGVLIAKTELSISTSISCMETSHDGRNALIGINPLQNGRANGGNLQSSKETAIDIRSESEETHESNIINVPTPAICFLDLHTLEVFHVLKLKEGQDITALALNKDNTNLLVSTSDKNLIIFTDPTLSLKVVDQMLKLGW</sequence>
<dbReference type="AlphaFoldDB" id="A0A396GN42"/>
<feature type="region of interest" description="Disordered" evidence="2">
    <location>
        <begin position="210"/>
        <end position="235"/>
    </location>
</feature>
<feature type="compositionally biased region" description="Low complexity" evidence="2">
    <location>
        <begin position="215"/>
        <end position="224"/>
    </location>
</feature>
<dbReference type="PROSITE" id="PS50294">
    <property type="entry name" value="WD_REPEATS_REGION"/>
    <property type="match status" value="1"/>
</dbReference>
<feature type="domain" description="Neurobeachin beta-propeller" evidence="3">
    <location>
        <begin position="134"/>
        <end position="346"/>
    </location>
</feature>
<dbReference type="PROSITE" id="PS50082">
    <property type="entry name" value="WD_REPEATS_2"/>
    <property type="match status" value="1"/>
</dbReference>
<evidence type="ECO:0000259" key="3">
    <source>
        <dbReference type="Pfam" id="PF20426"/>
    </source>
</evidence>
<evidence type="ECO:0000313" key="4">
    <source>
        <dbReference type="EMBL" id="RHN40127.1"/>
    </source>
</evidence>
<dbReference type="SMART" id="SM00320">
    <property type="entry name" value="WD40"/>
    <property type="match status" value="3"/>
</dbReference>
<dbReference type="InterPro" id="IPR001680">
    <property type="entry name" value="WD40_rpt"/>
</dbReference>